<dbReference type="AlphaFoldDB" id="A0A258FS86"/>
<evidence type="ECO:0000256" key="1">
    <source>
        <dbReference type="ARBA" id="ARBA00023284"/>
    </source>
</evidence>
<protein>
    <submittedName>
        <fullName evidence="3">Antioxidant AhpC</fullName>
    </submittedName>
</protein>
<dbReference type="SUPFAM" id="SSF52833">
    <property type="entry name" value="Thioredoxin-like"/>
    <property type="match status" value="1"/>
</dbReference>
<dbReference type="PROSITE" id="PS00194">
    <property type="entry name" value="THIOREDOXIN_1"/>
    <property type="match status" value="1"/>
</dbReference>
<keyword evidence="1" id="KW-0676">Redox-active center</keyword>
<dbReference type="Proteomes" id="UP000215595">
    <property type="component" value="Unassembled WGS sequence"/>
</dbReference>
<name>A0A258FS86_9CAUL</name>
<dbReference type="InterPro" id="IPR013766">
    <property type="entry name" value="Thioredoxin_domain"/>
</dbReference>
<feature type="domain" description="Thioredoxin" evidence="2">
    <location>
        <begin position="62"/>
        <end position="205"/>
    </location>
</feature>
<evidence type="ECO:0000313" key="4">
    <source>
        <dbReference type="Proteomes" id="UP000215595"/>
    </source>
</evidence>
<gene>
    <name evidence="3" type="ORF">B7Z01_03995</name>
</gene>
<evidence type="ECO:0000313" key="3">
    <source>
        <dbReference type="EMBL" id="OYX35047.1"/>
    </source>
</evidence>
<dbReference type="InterPro" id="IPR036249">
    <property type="entry name" value="Thioredoxin-like_sf"/>
</dbReference>
<dbReference type="InterPro" id="IPR017937">
    <property type="entry name" value="Thioredoxin_CS"/>
</dbReference>
<dbReference type="InterPro" id="IPR050553">
    <property type="entry name" value="Thioredoxin_ResA/DsbE_sf"/>
</dbReference>
<dbReference type="Pfam" id="PF00578">
    <property type="entry name" value="AhpC-TSA"/>
    <property type="match status" value="1"/>
</dbReference>
<dbReference type="Gene3D" id="3.40.30.10">
    <property type="entry name" value="Glutaredoxin"/>
    <property type="match status" value="1"/>
</dbReference>
<dbReference type="PROSITE" id="PS51352">
    <property type="entry name" value="THIOREDOXIN_2"/>
    <property type="match status" value="1"/>
</dbReference>
<evidence type="ECO:0000259" key="2">
    <source>
        <dbReference type="PROSITE" id="PS51352"/>
    </source>
</evidence>
<comment type="caution">
    <text evidence="3">The sequence shown here is derived from an EMBL/GenBank/DDBJ whole genome shotgun (WGS) entry which is preliminary data.</text>
</comment>
<accession>A0A258FS86</accession>
<dbReference type="GO" id="GO:0015036">
    <property type="term" value="F:disulfide oxidoreductase activity"/>
    <property type="evidence" value="ECO:0007669"/>
    <property type="project" value="UniProtKB-ARBA"/>
</dbReference>
<dbReference type="PANTHER" id="PTHR42852">
    <property type="entry name" value="THIOL:DISULFIDE INTERCHANGE PROTEIN DSBE"/>
    <property type="match status" value="1"/>
</dbReference>
<organism evidence="3 4">
    <name type="scientific">Brevundimonas subvibrioides</name>
    <dbReference type="NCBI Taxonomy" id="74313"/>
    <lineage>
        <taxon>Bacteria</taxon>
        <taxon>Pseudomonadati</taxon>
        <taxon>Pseudomonadota</taxon>
        <taxon>Alphaproteobacteria</taxon>
        <taxon>Caulobacterales</taxon>
        <taxon>Caulobacteraceae</taxon>
        <taxon>Brevundimonas</taxon>
    </lineage>
</organism>
<sequence length="208" mass="21932">MSGSKKGVWIGGALALAVLAGGTVGTLYAMGAGPFKAATPAEAEQSELARFAVGPLAALEAPAALVPAPDYVFKTRDGADTRFADFRGKVVLVNLWAMWCAPCRTEMPTIATLASAYEGRDLVVLPINVDTGEDAVADARSFIDVHNPLPFYSDTRFQLPFEFPGKGKMPQTILLDRQGNIRAAFSGEADWSSAQARALIDAVLAEGA</sequence>
<reference evidence="3 4" key="1">
    <citation type="submission" date="2017-03" db="EMBL/GenBank/DDBJ databases">
        <title>Lifting the veil on microbial sulfur biogeochemistry in mining wastewaters.</title>
        <authorList>
            <person name="Kantor R.S."/>
            <person name="Colenbrander Nelson T."/>
            <person name="Marshall S."/>
            <person name="Bennett D."/>
            <person name="Apte S."/>
            <person name="Camacho D."/>
            <person name="Thomas B.C."/>
            <person name="Warren L.A."/>
            <person name="Banfield J.F."/>
        </authorList>
    </citation>
    <scope>NUCLEOTIDE SEQUENCE [LARGE SCALE GENOMIC DNA]</scope>
    <source>
        <strain evidence="3">32-69-9</strain>
    </source>
</reference>
<dbReference type="EMBL" id="NCEB01000006">
    <property type="protein sequence ID" value="OYX35047.1"/>
    <property type="molecule type" value="Genomic_DNA"/>
</dbReference>
<dbReference type="CDD" id="cd02966">
    <property type="entry name" value="TlpA_like_family"/>
    <property type="match status" value="1"/>
</dbReference>
<dbReference type="PANTHER" id="PTHR42852:SF17">
    <property type="entry name" value="THIOREDOXIN-LIKE PROTEIN HI_1115"/>
    <property type="match status" value="1"/>
</dbReference>
<proteinExistence type="predicted"/>
<dbReference type="GO" id="GO:0016209">
    <property type="term" value="F:antioxidant activity"/>
    <property type="evidence" value="ECO:0007669"/>
    <property type="project" value="InterPro"/>
</dbReference>
<dbReference type="InterPro" id="IPR000866">
    <property type="entry name" value="AhpC/TSA"/>
</dbReference>